<dbReference type="AlphaFoldDB" id="A0AAD5L6I9"/>
<protein>
    <submittedName>
        <fullName evidence="2">Uncharacterized protein</fullName>
    </submittedName>
</protein>
<evidence type="ECO:0000256" key="1">
    <source>
        <dbReference type="SAM" id="SignalP"/>
    </source>
</evidence>
<dbReference type="Proteomes" id="UP000820818">
    <property type="component" value="Linkage Group LG1"/>
</dbReference>
<sequence length="148" mass="16646">MWRLFSFVILLIASSICILPLPSTCNSIRSNKIHLPHNTRMATKSNVTRIESSVDGIRELGKSLTVCPFAVKENKLDYRNPSVFYELECLHCNKCGKSGSKCTQLVTEMEVVFWKEDESSWTEPETLIVKAGCSCLQGLKHTPANIRP</sequence>
<evidence type="ECO:0000313" key="2">
    <source>
        <dbReference type="EMBL" id="KAI9565852.1"/>
    </source>
</evidence>
<keyword evidence="1" id="KW-0732">Signal</keyword>
<dbReference type="EMBL" id="WJBH02000001">
    <property type="protein sequence ID" value="KAI9565852.1"/>
    <property type="molecule type" value="Genomic_DNA"/>
</dbReference>
<proteinExistence type="predicted"/>
<feature type="chain" id="PRO_5042095910" evidence="1">
    <location>
        <begin position="18"/>
        <end position="148"/>
    </location>
</feature>
<accession>A0AAD5L6I9</accession>
<comment type="caution">
    <text evidence="2">The sequence shown here is derived from an EMBL/GenBank/DDBJ whole genome shotgun (WGS) entry which is preliminary data.</text>
</comment>
<evidence type="ECO:0000313" key="3">
    <source>
        <dbReference type="Proteomes" id="UP000820818"/>
    </source>
</evidence>
<name>A0AAD5L6I9_9CRUS</name>
<gene>
    <name evidence="2" type="ORF">GHT06_009649</name>
</gene>
<reference evidence="2 3" key="1">
    <citation type="submission" date="2022-05" db="EMBL/GenBank/DDBJ databases">
        <title>A multi-omics perspective on studying reproductive biology in Daphnia sinensis.</title>
        <authorList>
            <person name="Jia J."/>
        </authorList>
    </citation>
    <scope>NUCLEOTIDE SEQUENCE [LARGE SCALE GENOMIC DNA]</scope>
    <source>
        <strain evidence="2 3">WSL</strain>
    </source>
</reference>
<feature type="signal peptide" evidence="1">
    <location>
        <begin position="1"/>
        <end position="17"/>
    </location>
</feature>
<organism evidence="2 3">
    <name type="scientific">Daphnia sinensis</name>
    <dbReference type="NCBI Taxonomy" id="1820382"/>
    <lineage>
        <taxon>Eukaryota</taxon>
        <taxon>Metazoa</taxon>
        <taxon>Ecdysozoa</taxon>
        <taxon>Arthropoda</taxon>
        <taxon>Crustacea</taxon>
        <taxon>Branchiopoda</taxon>
        <taxon>Diplostraca</taxon>
        <taxon>Cladocera</taxon>
        <taxon>Anomopoda</taxon>
        <taxon>Daphniidae</taxon>
        <taxon>Daphnia</taxon>
        <taxon>Daphnia similis group</taxon>
    </lineage>
</organism>
<keyword evidence="3" id="KW-1185">Reference proteome</keyword>